<protein>
    <submittedName>
        <fullName evidence="2">Uncharacterized protein</fullName>
    </submittedName>
</protein>
<evidence type="ECO:0000313" key="2">
    <source>
        <dbReference type="EMBL" id="KIK74874.1"/>
    </source>
</evidence>
<accession>A0A0D0D4G9</accession>
<dbReference type="HOGENOM" id="CLU_1669957_0_0_1"/>
<reference evidence="3" key="2">
    <citation type="submission" date="2015-01" db="EMBL/GenBank/DDBJ databases">
        <title>Evolutionary Origins and Diversification of the Mycorrhizal Mutualists.</title>
        <authorList>
            <consortium name="DOE Joint Genome Institute"/>
            <consortium name="Mycorrhizal Genomics Consortium"/>
            <person name="Kohler A."/>
            <person name="Kuo A."/>
            <person name="Nagy L.G."/>
            <person name="Floudas D."/>
            <person name="Copeland A."/>
            <person name="Barry K.W."/>
            <person name="Cichocki N."/>
            <person name="Veneault-Fourrey C."/>
            <person name="LaButti K."/>
            <person name="Lindquist E.A."/>
            <person name="Lipzen A."/>
            <person name="Lundell T."/>
            <person name="Morin E."/>
            <person name="Murat C."/>
            <person name="Riley R."/>
            <person name="Ohm R."/>
            <person name="Sun H."/>
            <person name="Tunlid A."/>
            <person name="Henrissat B."/>
            <person name="Grigoriev I.V."/>
            <person name="Hibbett D.S."/>
            <person name="Martin F."/>
        </authorList>
    </citation>
    <scope>NUCLEOTIDE SEQUENCE [LARGE SCALE GENOMIC DNA]</scope>
    <source>
        <strain evidence="3">Ve08.2h10</strain>
    </source>
</reference>
<evidence type="ECO:0000313" key="3">
    <source>
        <dbReference type="Proteomes" id="UP000054538"/>
    </source>
</evidence>
<sequence length="168" mass="19342">MVANPYSWCHREFVSPKDQTLLLVKFVDLWIDIYFVKLLLGFPDLTMIWLANNPVTDIESFVVPIKLIAQVVKSIQWSVRLHKVGPKPHYASKRKRTLKGLRDDEKGKGKQLDPEHATESNDGLEDAEILHEIERAFSDVQWAAMHKARWFSITQQIRNALCLTPHAG</sequence>
<dbReference type="AlphaFoldDB" id="A0A0D0D4G9"/>
<reference evidence="2 3" key="1">
    <citation type="submission" date="2014-04" db="EMBL/GenBank/DDBJ databases">
        <authorList>
            <consortium name="DOE Joint Genome Institute"/>
            <person name="Kuo A."/>
            <person name="Kohler A."/>
            <person name="Jargeat P."/>
            <person name="Nagy L.G."/>
            <person name="Floudas D."/>
            <person name="Copeland A."/>
            <person name="Barry K.W."/>
            <person name="Cichocki N."/>
            <person name="Veneault-Fourrey C."/>
            <person name="LaButti K."/>
            <person name="Lindquist E.A."/>
            <person name="Lipzen A."/>
            <person name="Lundell T."/>
            <person name="Morin E."/>
            <person name="Murat C."/>
            <person name="Sun H."/>
            <person name="Tunlid A."/>
            <person name="Henrissat B."/>
            <person name="Grigoriev I.V."/>
            <person name="Hibbett D.S."/>
            <person name="Martin F."/>
            <person name="Nordberg H.P."/>
            <person name="Cantor M.N."/>
            <person name="Hua S.X."/>
        </authorList>
    </citation>
    <scope>NUCLEOTIDE SEQUENCE [LARGE SCALE GENOMIC DNA]</scope>
    <source>
        <strain evidence="2 3">Ve08.2h10</strain>
    </source>
</reference>
<feature type="region of interest" description="Disordered" evidence="1">
    <location>
        <begin position="94"/>
        <end position="123"/>
    </location>
</feature>
<dbReference type="Proteomes" id="UP000054538">
    <property type="component" value="Unassembled WGS sequence"/>
</dbReference>
<gene>
    <name evidence="2" type="ORF">PAXRUDRAFT_19460</name>
</gene>
<dbReference type="InParanoid" id="A0A0D0D4G9"/>
<evidence type="ECO:0000256" key="1">
    <source>
        <dbReference type="SAM" id="MobiDB-lite"/>
    </source>
</evidence>
<organism evidence="2 3">
    <name type="scientific">Paxillus rubicundulus Ve08.2h10</name>
    <dbReference type="NCBI Taxonomy" id="930991"/>
    <lineage>
        <taxon>Eukaryota</taxon>
        <taxon>Fungi</taxon>
        <taxon>Dikarya</taxon>
        <taxon>Basidiomycota</taxon>
        <taxon>Agaricomycotina</taxon>
        <taxon>Agaricomycetes</taxon>
        <taxon>Agaricomycetidae</taxon>
        <taxon>Boletales</taxon>
        <taxon>Paxilineae</taxon>
        <taxon>Paxillaceae</taxon>
        <taxon>Paxillus</taxon>
    </lineage>
</organism>
<dbReference type="EMBL" id="KN828502">
    <property type="protein sequence ID" value="KIK74874.1"/>
    <property type="molecule type" value="Genomic_DNA"/>
</dbReference>
<name>A0A0D0D4G9_9AGAM</name>
<feature type="compositionally biased region" description="Basic and acidic residues" evidence="1">
    <location>
        <begin position="100"/>
        <end position="119"/>
    </location>
</feature>
<keyword evidence="3" id="KW-1185">Reference proteome</keyword>
<proteinExistence type="predicted"/>
<dbReference type="OrthoDB" id="2712973at2759"/>